<protein>
    <recommendedName>
        <fullName evidence="4">Lipoprotein</fullName>
    </recommendedName>
</protein>
<reference evidence="2 3" key="1">
    <citation type="submission" date="2018-11" db="EMBL/GenBank/DDBJ databases">
        <title>Genomes From Bacteria Associated with the Canine Oral Cavity: a Test Case for Automated Genome-Based Taxonomic Assignment.</title>
        <authorList>
            <person name="Coil D.A."/>
            <person name="Jospin G."/>
            <person name="Darling A.E."/>
            <person name="Wallis C."/>
            <person name="Davis I.J."/>
            <person name="Harris S."/>
            <person name="Eisen J.A."/>
            <person name="Holcombe L.J."/>
            <person name="O'Flynn C."/>
        </authorList>
    </citation>
    <scope>NUCLEOTIDE SEQUENCE [LARGE SCALE GENOMIC DNA]</scope>
    <source>
        <strain evidence="2 3">OH1047_COT-310</strain>
    </source>
</reference>
<proteinExistence type="predicted"/>
<accession>A0A3P2AC35</accession>
<evidence type="ECO:0000313" key="2">
    <source>
        <dbReference type="EMBL" id="RRD92994.1"/>
    </source>
</evidence>
<dbReference type="Proteomes" id="UP000279562">
    <property type="component" value="Unassembled WGS sequence"/>
</dbReference>
<feature type="chain" id="PRO_5017972322" description="Lipoprotein" evidence="1">
    <location>
        <begin position="26"/>
        <end position="229"/>
    </location>
</feature>
<gene>
    <name evidence="2" type="ORF">EII33_01825</name>
</gene>
<name>A0A3P2AC35_9BACE</name>
<organism evidence="2 3">
    <name type="scientific">Prevotella heparinolytica</name>
    <dbReference type="NCBI Taxonomy" id="28113"/>
    <lineage>
        <taxon>Bacteria</taxon>
        <taxon>Pseudomonadati</taxon>
        <taxon>Bacteroidota</taxon>
        <taxon>Bacteroidia</taxon>
        <taxon>Bacteroidales</taxon>
        <taxon>Bacteroidaceae</taxon>
        <taxon>Bacteroides</taxon>
    </lineage>
</organism>
<keyword evidence="1" id="KW-0732">Signal</keyword>
<evidence type="ECO:0000313" key="3">
    <source>
        <dbReference type="Proteomes" id="UP000279562"/>
    </source>
</evidence>
<comment type="caution">
    <text evidence="2">The sequence shown here is derived from an EMBL/GenBank/DDBJ whole genome shotgun (WGS) entry which is preliminary data.</text>
</comment>
<dbReference type="PROSITE" id="PS51257">
    <property type="entry name" value="PROKAR_LIPOPROTEIN"/>
    <property type="match status" value="1"/>
</dbReference>
<evidence type="ECO:0000256" key="1">
    <source>
        <dbReference type="SAM" id="SignalP"/>
    </source>
</evidence>
<feature type="signal peptide" evidence="1">
    <location>
        <begin position="1"/>
        <end position="25"/>
    </location>
</feature>
<dbReference type="AlphaFoldDB" id="A0A3P2AC35"/>
<dbReference type="EMBL" id="RQYF01000004">
    <property type="protein sequence ID" value="RRD92994.1"/>
    <property type="molecule type" value="Genomic_DNA"/>
</dbReference>
<keyword evidence="3" id="KW-1185">Reference proteome</keyword>
<dbReference type="RefSeq" id="WP_125238274.1">
    <property type="nucleotide sequence ID" value="NZ_RQYF01000004.1"/>
</dbReference>
<sequence>MKKRKFKIKWLLLLLCGMLAMVACEKEEEGGSITLKGDTNLEENKVGTVLNSMVRLIIGDKRLIGSGKSKVTANDDGVIEVELSMQTESEPLKNVLSRLAGYAEEFNIDDSFSTSDGNIKAKGKLFNSTDGVAIVNSSGRQAVVMKYDVNVGDTWTYKTKKGTVETFKVTKKSTDNDYNMGFTKIKVVQVEQIPAEPGVTKVVYTGNHKFGLVEVAVHLEDGSVISLFK</sequence>
<evidence type="ECO:0008006" key="4">
    <source>
        <dbReference type="Google" id="ProtNLM"/>
    </source>
</evidence>